<evidence type="ECO:0000256" key="5">
    <source>
        <dbReference type="ARBA" id="ARBA00022801"/>
    </source>
</evidence>
<keyword evidence="4" id="KW-0227">DNA damage</keyword>
<dbReference type="InterPro" id="IPR038726">
    <property type="entry name" value="PDDEXK_AddAB-type"/>
</dbReference>
<dbReference type="PROSITE" id="PS51198">
    <property type="entry name" value="UVRD_HELICASE_ATP_BIND"/>
    <property type="match status" value="1"/>
</dbReference>
<protein>
    <recommendedName>
        <fullName evidence="13">DNA 3'-5' helicase</fullName>
        <ecNumber evidence="13">5.6.2.4</ecNumber>
    </recommendedName>
</protein>
<name>A0ABS2TE42_9ACTO</name>
<keyword evidence="3 15" id="KW-0547">Nucleotide-binding</keyword>
<keyword evidence="11" id="KW-0413">Isomerase</keyword>
<evidence type="ECO:0000256" key="13">
    <source>
        <dbReference type="ARBA" id="ARBA00034808"/>
    </source>
</evidence>
<dbReference type="Pfam" id="PF00580">
    <property type="entry name" value="UvrD-helicase"/>
    <property type="match status" value="1"/>
</dbReference>
<dbReference type="InterPro" id="IPR014017">
    <property type="entry name" value="DNA_helicase_UvrD-like_C"/>
</dbReference>
<evidence type="ECO:0000313" key="19">
    <source>
        <dbReference type="Proteomes" id="UP000705983"/>
    </source>
</evidence>
<evidence type="ECO:0000256" key="1">
    <source>
        <dbReference type="ARBA" id="ARBA00009922"/>
    </source>
</evidence>
<keyword evidence="9" id="KW-0238">DNA-binding</keyword>
<evidence type="ECO:0000256" key="3">
    <source>
        <dbReference type="ARBA" id="ARBA00022741"/>
    </source>
</evidence>
<keyword evidence="8 15" id="KW-0067">ATP-binding</keyword>
<comment type="caution">
    <text evidence="18">The sequence shown here is derived from an EMBL/GenBank/DDBJ whole genome shotgun (WGS) entry which is preliminary data.</text>
</comment>
<evidence type="ECO:0000256" key="8">
    <source>
        <dbReference type="ARBA" id="ARBA00022840"/>
    </source>
</evidence>
<dbReference type="InterPro" id="IPR027417">
    <property type="entry name" value="P-loop_NTPase"/>
</dbReference>
<evidence type="ECO:0000259" key="17">
    <source>
        <dbReference type="PROSITE" id="PS51217"/>
    </source>
</evidence>
<dbReference type="PANTHER" id="PTHR11070:SF59">
    <property type="entry name" value="DNA 3'-5' HELICASE"/>
    <property type="match status" value="1"/>
</dbReference>
<keyword evidence="2" id="KW-0540">Nuclease</keyword>
<keyword evidence="10" id="KW-0234">DNA repair</keyword>
<evidence type="ECO:0000256" key="11">
    <source>
        <dbReference type="ARBA" id="ARBA00023235"/>
    </source>
</evidence>
<dbReference type="InterPro" id="IPR010916">
    <property type="entry name" value="TonB_box_CS"/>
</dbReference>
<keyword evidence="6 15" id="KW-0347">Helicase</keyword>
<comment type="catalytic activity">
    <reaction evidence="14">
        <text>ATP + H2O = ADP + phosphate + H(+)</text>
        <dbReference type="Rhea" id="RHEA:13065"/>
        <dbReference type="ChEBI" id="CHEBI:15377"/>
        <dbReference type="ChEBI" id="CHEBI:15378"/>
        <dbReference type="ChEBI" id="CHEBI:30616"/>
        <dbReference type="ChEBI" id="CHEBI:43474"/>
        <dbReference type="ChEBI" id="CHEBI:456216"/>
        <dbReference type="EC" id="5.6.2.4"/>
    </reaction>
</comment>
<dbReference type="PANTHER" id="PTHR11070">
    <property type="entry name" value="UVRD / RECB / PCRA DNA HELICASE FAMILY MEMBER"/>
    <property type="match status" value="1"/>
</dbReference>
<evidence type="ECO:0000256" key="14">
    <source>
        <dbReference type="ARBA" id="ARBA00048988"/>
    </source>
</evidence>
<dbReference type="Pfam" id="PF12705">
    <property type="entry name" value="PDDEXK_1"/>
    <property type="match status" value="1"/>
</dbReference>
<dbReference type="Gene3D" id="1.10.10.160">
    <property type="match status" value="1"/>
</dbReference>
<evidence type="ECO:0000256" key="9">
    <source>
        <dbReference type="ARBA" id="ARBA00023125"/>
    </source>
</evidence>
<dbReference type="InterPro" id="IPR000212">
    <property type="entry name" value="DNA_helicase_UvrD/REP"/>
</dbReference>
<evidence type="ECO:0000256" key="15">
    <source>
        <dbReference type="PROSITE-ProRule" id="PRU00560"/>
    </source>
</evidence>
<proteinExistence type="inferred from homology"/>
<dbReference type="InterPro" id="IPR011604">
    <property type="entry name" value="PDDEXK-like_dom_sf"/>
</dbReference>
<feature type="domain" description="UvrD-like helicase ATP-binding" evidence="16">
    <location>
        <begin position="39"/>
        <end position="341"/>
    </location>
</feature>
<evidence type="ECO:0000256" key="4">
    <source>
        <dbReference type="ARBA" id="ARBA00022763"/>
    </source>
</evidence>
<accession>A0ABS2TE42</accession>
<keyword evidence="19" id="KW-1185">Reference proteome</keyword>
<dbReference type="EC" id="5.6.2.4" evidence="13"/>
<evidence type="ECO:0000256" key="7">
    <source>
        <dbReference type="ARBA" id="ARBA00022839"/>
    </source>
</evidence>
<dbReference type="SUPFAM" id="SSF52540">
    <property type="entry name" value="P-loop containing nucleoside triphosphate hydrolases"/>
    <property type="match status" value="1"/>
</dbReference>
<dbReference type="InterPro" id="IPR003593">
    <property type="entry name" value="AAA+_ATPase"/>
</dbReference>
<dbReference type="PROSITE" id="PS00430">
    <property type="entry name" value="TONB_DEPENDENT_REC_1"/>
    <property type="match status" value="1"/>
</dbReference>
<evidence type="ECO:0000259" key="16">
    <source>
        <dbReference type="PROSITE" id="PS51198"/>
    </source>
</evidence>
<dbReference type="Gene3D" id="3.90.320.10">
    <property type="match status" value="1"/>
</dbReference>
<dbReference type="SMART" id="SM00382">
    <property type="entry name" value="AAA"/>
    <property type="match status" value="1"/>
</dbReference>
<dbReference type="PROSITE" id="PS51217">
    <property type="entry name" value="UVRD_HELICASE_CTER"/>
    <property type="match status" value="1"/>
</dbReference>
<gene>
    <name evidence="18" type="ORF">JVW63_04330</name>
</gene>
<dbReference type="Gene3D" id="1.10.486.10">
    <property type="entry name" value="PCRA, domain 4"/>
    <property type="match status" value="1"/>
</dbReference>
<reference evidence="19" key="1">
    <citation type="submission" date="2021-02" db="EMBL/GenBank/DDBJ databases">
        <title>Leucobacter sp. CX169.</title>
        <authorList>
            <person name="Cheng Y."/>
        </authorList>
    </citation>
    <scope>NUCLEOTIDE SEQUENCE [LARGE SCALE GENOMIC DNA]</scope>
    <source>
        <strain evidence="19">JY899</strain>
    </source>
</reference>
<evidence type="ECO:0000256" key="10">
    <source>
        <dbReference type="ARBA" id="ARBA00023204"/>
    </source>
</evidence>
<evidence type="ECO:0000256" key="2">
    <source>
        <dbReference type="ARBA" id="ARBA00022722"/>
    </source>
</evidence>
<keyword evidence="5 15" id="KW-0378">Hydrolase</keyword>
<dbReference type="Gene3D" id="3.40.50.300">
    <property type="entry name" value="P-loop containing nucleotide triphosphate hydrolases"/>
    <property type="match status" value="2"/>
</dbReference>
<keyword evidence="7" id="KW-0269">Exonuclease</keyword>
<feature type="binding site" evidence="15">
    <location>
        <begin position="60"/>
        <end position="67"/>
    </location>
    <ligand>
        <name>ATP</name>
        <dbReference type="ChEBI" id="CHEBI:30616"/>
    </ligand>
</feature>
<dbReference type="RefSeq" id="WP_187996301.1">
    <property type="nucleotide sequence ID" value="NZ_JACEXG010000002.1"/>
</dbReference>
<evidence type="ECO:0000313" key="18">
    <source>
        <dbReference type="EMBL" id="MBM9432925.1"/>
    </source>
</evidence>
<feature type="domain" description="UvrD-like helicase C-terminal" evidence="17">
    <location>
        <begin position="341"/>
        <end position="632"/>
    </location>
</feature>
<comment type="catalytic activity">
    <reaction evidence="12">
        <text>Couples ATP hydrolysis with the unwinding of duplex DNA by translocating in the 3'-5' direction.</text>
        <dbReference type="EC" id="5.6.2.4"/>
    </reaction>
</comment>
<comment type="similarity">
    <text evidence="1">Belongs to the helicase family. UvrD subfamily.</text>
</comment>
<evidence type="ECO:0000256" key="12">
    <source>
        <dbReference type="ARBA" id="ARBA00034617"/>
    </source>
</evidence>
<sequence length="1044" mass="113282">MTTMVRNSGTKAGVDSSPAEKLGVFAIALTYRVGMDISLDESQRRALELALTSSVTVIAGASGTGKTTVLAEAATRLMAAGESLVVLAAGRRAADMLRTRLTVEFGQLPQNVAVRTVQAWAFTILQAYAADRERQTPELITGPTQDAIISELLMELGDTVGWPDEITSEVVELPGFRAELRDLMTRAAELGLHGPELQLLGEEMQEGMWVAAGRLLGLYESSLALEDATAPGGGGADRFDHARLVHQAARLLRTPESWNGEMPRWDWILVDDYQNATLAAAGLLTAVHDSGTNLILTADPDTAVEGFRGGIAHLPGLARGDRPGLGLRAQVATLSERHRGGENLAKAQDILTSRIGVAGLGSHRRPEPGEVADSLVVRSFPSSDQQLSGIARIIRHEHVRRGLPYDDVAIITRSRSAHTDVERVLVEAGVHVRPAARDRPLRFYPVVRALMDVLREAHGYELDDGVLLSVLASPLVGLEPVQMRDVRRRMTQWSVDHEADHPVRALLSDCPAQAWAAPLRALSRILSKTAEAVARGDNAEAVLWTAWQAAGRAEEWRDLALAGGPAGRAANAMLDAVMRMFRVAQRMVDRDGRTSSMELVHELDAQEIAEDSIARMGMEHGVHLLTPAMAVGQEFELVIIADTNDDVWPNLRMRDGLFGAGKLAELYLDRLTDGVSGIRSVLDDELRMFVSALGRATRAVVVTSVDSEETSHSRFIDLMVPEQQIERVESSELSMSVPGVVGRLRSVLSDPELGVNEEDQDAAATLLASLPTWTGQKITGVDPDTWVPILPPSTDASWSSNLRLSPSAAENVLQCPLKWFVDSRGFSDTDDTRHLDVGNLIHGLAEDFPQGRRDELMAAFEERWPALAETMEEGLERVMARQKALAMVETLATYLSASPPADVEQKVLVETDAFTVSGRIDRIEHGAEGPIIVDFKTGSSIASKADAEANPQLKVYQWAYERSSGLPTAGARLVYTGKALAKGGPTIREQGPLTDADREAVASLLRQVKDDLSGHDLEARANKNCQKCRVKTVCPLYEEGALFS</sequence>
<dbReference type="EMBL" id="JAFFJS010000002">
    <property type="protein sequence ID" value="MBM9432925.1"/>
    <property type="molecule type" value="Genomic_DNA"/>
</dbReference>
<dbReference type="Proteomes" id="UP000705983">
    <property type="component" value="Unassembled WGS sequence"/>
</dbReference>
<organism evidence="18 19">
    <name type="scientific">Flaviflexus equikiangi</name>
    <dbReference type="NCBI Taxonomy" id="2758573"/>
    <lineage>
        <taxon>Bacteria</taxon>
        <taxon>Bacillati</taxon>
        <taxon>Actinomycetota</taxon>
        <taxon>Actinomycetes</taxon>
        <taxon>Actinomycetales</taxon>
        <taxon>Actinomycetaceae</taxon>
        <taxon>Flaviflexus</taxon>
    </lineage>
</organism>
<evidence type="ECO:0000256" key="6">
    <source>
        <dbReference type="ARBA" id="ARBA00022806"/>
    </source>
</evidence>
<dbReference type="GO" id="GO:0004386">
    <property type="term" value="F:helicase activity"/>
    <property type="evidence" value="ECO:0007669"/>
    <property type="project" value="UniProtKB-KW"/>
</dbReference>
<dbReference type="InterPro" id="IPR013986">
    <property type="entry name" value="DExx_box_DNA_helicase_dom_sf"/>
</dbReference>
<dbReference type="InterPro" id="IPR014016">
    <property type="entry name" value="UvrD-like_ATP-bd"/>
</dbReference>